<proteinExistence type="predicted"/>
<comment type="caution">
    <text evidence="2">The sequence shown here is derived from an EMBL/GenBank/DDBJ whole genome shotgun (WGS) entry which is preliminary data.</text>
</comment>
<sequence length="267" mass="31025">MRFFLFIILFPTLSFSSLAQKSYFEFQIQYYNGFNSEQKLDYFLIFIDQNVGLPRFAVPNYQLEYADAFSNGFNLAFSHGILIKNNIALETSLNYFKSNTYNSDEFNGNKWDFNSFELNPSIAYQLNLKKISFNPHAGILLGLSKIKFKRHFNDEVTKDFSTNRSFSFGYNAGLKSNFKLNSRTELFIDFGLRKLIYTPKKGSGNEYQTSSNTTIERSFIYYGQSDYNNIEKPSVYNEENIPKLKNQTTTSSFYTGLGLRYNVIITQ</sequence>
<dbReference type="EMBL" id="JABBNU010000005">
    <property type="protein sequence ID" value="NMM48545.1"/>
    <property type="molecule type" value="Genomic_DNA"/>
</dbReference>
<keyword evidence="1" id="KW-0732">Signal</keyword>
<name>A0A848IZ34_9BACT</name>
<protein>
    <submittedName>
        <fullName evidence="2">Porin family protein</fullName>
    </submittedName>
</protein>
<evidence type="ECO:0000313" key="2">
    <source>
        <dbReference type="EMBL" id="NMM48545.1"/>
    </source>
</evidence>
<keyword evidence="3" id="KW-1185">Reference proteome</keyword>
<evidence type="ECO:0000256" key="1">
    <source>
        <dbReference type="SAM" id="SignalP"/>
    </source>
</evidence>
<feature type="signal peptide" evidence="1">
    <location>
        <begin position="1"/>
        <end position="19"/>
    </location>
</feature>
<dbReference type="RefSeq" id="WP_169680581.1">
    <property type="nucleotide sequence ID" value="NZ_JABBNU010000005.1"/>
</dbReference>
<dbReference type="AlphaFoldDB" id="A0A848IZ34"/>
<dbReference type="InterPro" id="IPR011250">
    <property type="entry name" value="OMP/PagP_B-barrel"/>
</dbReference>
<gene>
    <name evidence="2" type="ORF">HH304_09055</name>
</gene>
<reference evidence="2 3" key="1">
    <citation type="submission" date="2020-04" db="EMBL/GenBank/DDBJ databases">
        <title>Flammeovirgaceae bacterium KN852 isolated from deep sea.</title>
        <authorList>
            <person name="Zhang D.-C."/>
        </authorList>
    </citation>
    <scope>NUCLEOTIDE SEQUENCE [LARGE SCALE GENOMIC DNA]</scope>
    <source>
        <strain evidence="2 3">KN852</strain>
    </source>
</reference>
<dbReference type="SUPFAM" id="SSF56925">
    <property type="entry name" value="OMPA-like"/>
    <property type="match status" value="1"/>
</dbReference>
<feature type="chain" id="PRO_5033055666" evidence="1">
    <location>
        <begin position="20"/>
        <end position="267"/>
    </location>
</feature>
<dbReference type="Proteomes" id="UP000559010">
    <property type="component" value="Unassembled WGS sequence"/>
</dbReference>
<organism evidence="2 3">
    <name type="scientific">Marinigracilibium pacificum</name>
    <dbReference type="NCBI Taxonomy" id="2729599"/>
    <lineage>
        <taxon>Bacteria</taxon>
        <taxon>Pseudomonadati</taxon>
        <taxon>Bacteroidota</taxon>
        <taxon>Cytophagia</taxon>
        <taxon>Cytophagales</taxon>
        <taxon>Flammeovirgaceae</taxon>
        <taxon>Marinigracilibium</taxon>
    </lineage>
</organism>
<evidence type="ECO:0000313" key="3">
    <source>
        <dbReference type="Proteomes" id="UP000559010"/>
    </source>
</evidence>
<accession>A0A848IZ34</accession>